<protein>
    <submittedName>
        <fullName evidence="1">Uncharacterized protein</fullName>
    </submittedName>
</protein>
<evidence type="ECO:0000313" key="1">
    <source>
        <dbReference type="EMBL" id="KAJ8874977.1"/>
    </source>
</evidence>
<dbReference type="Proteomes" id="UP001159363">
    <property type="component" value="Chromosome 8"/>
</dbReference>
<sequence length="484" mass="54090">MPIIPQLPGGSDEAASGGATPGFSHVRIVLDDAASRRVFSGISCFPRLLIPVLLHAYLYLPPSALKTSIFRAAQISSLFTHSLFLQTRKFRRHDGNTARLARRSDEALEVRVSVARIAPSLLDRRRVGSDVEWTLHCASPRRRPLPYRLVHNFTCFELEYESCLTNRLEMTERLSTIKYATRSRGRPYRPGDSADDRDLRHGLFSVRVQKRGEISVTASNISVPAAKNVETTVLKWLDYSPPTWVNRVRFPTGSLADFRKWESCRTMPLVVGFSQPTLNCLGADQVRSVSENPEWLGNMRVQHQQPMDVQQKAGLHHAWSCRESKAQLGQRSPSHFFVIRLARSPPAKANRFQSPAGSPDLRRWESCRTMPLVGGAFSGFLPFPTPHHSGSRSIFTSIALIDSQDLARGGVALTSLYLHSGGPVFDSRSYHPDFGFPWFSEITAGECWDGSLTKAMADSFPILPQSFFPVQLAPSLMTSLSTRR</sequence>
<accession>A0ABQ9GSI2</accession>
<name>A0ABQ9GSI2_9NEOP</name>
<evidence type="ECO:0000313" key="2">
    <source>
        <dbReference type="Proteomes" id="UP001159363"/>
    </source>
</evidence>
<proteinExistence type="predicted"/>
<comment type="caution">
    <text evidence="1">The sequence shown here is derived from an EMBL/GenBank/DDBJ whole genome shotgun (WGS) entry which is preliminary data.</text>
</comment>
<reference evidence="1 2" key="1">
    <citation type="submission" date="2023-02" db="EMBL/GenBank/DDBJ databases">
        <title>LHISI_Scaffold_Assembly.</title>
        <authorList>
            <person name="Stuart O.P."/>
            <person name="Cleave R."/>
            <person name="Magrath M.J.L."/>
            <person name="Mikheyev A.S."/>
        </authorList>
    </citation>
    <scope>NUCLEOTIDE SEQUENCE [LARGE SCALE GENOMIC DNA]</scope>
    <source>
        <strain evidence="1">Daus_M_001</strain>
        <tissue evidence="1">Leg muscle</tissue>
    </source>
</reference>
<dbReference type="EMBL" id="JARBHB010000009">
    <property type="protein sequence ID" value="KAJ8874977.1"/>
    <property type="molecule type" value="Genomic_DNA"/>
</dbReference>
<keyword evidence="2" id="KW-1185">Reference proteome</keyword>
<organism evidence="1 2">
    <name type="scientific">Dryococelus australis</name>
    <dbReference type="NCBI Taxonomy" id="614101"/>
    <lineage>
        <taxon>Eukaryota</taxon>
        <taxon>Metazoa</taxon>
        <taxon>Ecdysozoa</taxon>
        <taxon>Arthropoda</taxon>
        <taxon>Hexapoda</taxon>
        <taxon>Insecta</taxon>
        <taxon>Pterygota</taxon>
        <taxon>Neoptera</taxon>
        <taxon>Polyneoptera</taxon>
        <taxon>Phasmatodea</taxon>
        <taxon>Verophasmatodea</taxon>
        <taxon>Anareolatae</taxon>
        <taxon>Phasmatidae</taxon>
        <taxon>Eurycanthinae</taxon>
        <taxon>Dryococelus</taxon>
    </lineage>
</organism>
<gene>
    <name evidence="1" type="ORF">PR048_022867</name>
</gene>